<dbReference type="OrthoDB" id="5552517at2759"/>
<keyword evidence="2" id="KW-1185">Reference proteome</keyword>
<proteinExistence type="predicted"/>
<dbReference type="AlphaFoldDB" id="A0A0L0SK28"/>
<dbReference type="Proteomes" id="UP000054350">
    <property type="component" value="Unassembled WGS sequence"/>
</dbReference>
<evidence type="ECO:0000313" key="1">
    <source>
        <dbReference type="EMBL" id="KNE62841.1"/>
    </source>
</evidence>
<name>A0A0L0SK28_ALLM3</name>
<accession>A0A0L0SK28</accession>
<evidence type="ECO:0008006" key="3">
    <source>
        <dbReference type="Google" id="ProtNLM"/>
    </source>
</evidence>
<dbReference type="InterPro" id="IPR007612">
    <property type="entry name" value="LOR"/>
</dbReference>
<gene>
    <name evidence="1" type="ORF">AMAG_08021</name>
</gene>
<organism evidence="1 2">
    <name type="scientific">Allomyces macrogynus (strain ATCC 38327)</name>
    <name type="common">Allomyces javanicus var. macrogynus</name>
    <dbReference type="NCBI Taxonomy" id="578462"/>
    <lineage>
        <taxon>Eukaryota</taxon>
        <taxon>Fungi</taxon>
        <taxon>Fungi incertae sedis</taxon>
        <taxon>Blastocladiomycota</taxon>
        <taxon>Blastocladiomycetes</taxon>
        <taxon>Blastocladiales</taxon>
        <taxon>Blastocladiaceae</taxon>
        <taxon>Allomyces</taxon>
    </lineage>
</organism>
<sequence length="228" mass="25568">MGGTQSKYQHRQVTDDALRDCKYAPLMVVDESYVVPLDQPMRTLLVNETKWSPFSADNDILDPETKEKLFVSSGNVLGFDAFELLDFSLRKSVLVCHSRDLLFNSLFSLHRLPLPDGTKGDRLASIGIDEHQSHMTVFCKLSDERYKDMPGIYVKAASNDMYFFLGHPKEPSSILLARMDATRSMFVPDSMELKIAPGVDMALIVSLCVLADYARRQREAARRGAAAA</sequence>
<dbReference type="EMBL" id="GG745341">
    <property type="protein sequence ID" value="KNE62841.1"/>
    <property type="molecule type" value="Genomic_DNA"/>
</dbReference>
<dbReference type="VEuPathDB" id="FungiDB:AMAG_08021"/>
<evidence type="ECO:0000313" key="2">
    <source>
        <dbReference type="Proteomes" id="UP000054350"/>
    </source>
</evidence>
<dbReference type="Pfam" id="PF04525">
    <property type="entry name" value="LOR"/>
    <property type="match status" value="1"/>
</dbReference>
<reference evidence="1 2" key="1">
    <citation type="submission" date="2009-11" db="EMBL/GenBank/DDBJ databases">
        <title>Annotation of Allomyces macrogynus ATCC 38327.</title>
        <authorList>
            <consortium name="The Broad Institute Genome Sequencing Platform"/>
            <person name="Russ C."/>
            <person name="Cuomo C."/>
            <person name="Burger G."/>
            <person name="Gray M.W."/>
            <person name="Holland P.W.H."/>
            <person name="King N."/>
            <person name="Lang F.B.F."/>
            <person name="Roger A.J."/>
            <person name="Ruiz-Trillo I."/>
            <person name="Young S.K."/>
            <person name="Zeng Q."/>
            <person name="Gargeya S."/>
            <person name="Fitzgerald M."/>
            <person name="Haas B."/>
            <person name="Abouelleil A."/>
            <person name="Alvarado L."/>
            <person name="Arachchi H.M."/>
            <person name="Berlin A."/>
            <person name="Chapman S.B."/>
            <person name="Gearin G."/>
            <person name="Goldberg J."/>
            <person name="Griggs A."/>
            <person name="Gujja S."/>
            <person name="Hansen M."/>
            <person name="Heiman D."/>
            <person name="Howarth C."/>
            <person name="Larimer J."/>
            <person name="Lui A."/>
            <person name="MacDonald P.J.P."/>
            <person name="McCowen C."/>
            <person name="Montmayeur A."/>
            <person name="Murphy C."/>
            <person name="Neiman D."/>
            <person name="Pearson M."/>
            <person name="Priest M."/>
            <person name="Roberts A."/>
            <person name="Saif S."/>
            <person name="Shea T."/>
            <person name="Sisk P."/>
            <person name="Stolte C."/>
            <person name="Sykes S."/>
            <person name="Wortman J."/>
            <person name="Nusbaum C."/>
            <person name="Birren B."/>
        </authorList>
    </citation>
    <scope>NUCLEOTIDE SEQUENCE [LARGE SCALE GENOMIC DNA]</scope>
    <source>
        <strain evidence="1 2">ATCC 38327</strain>
    </source>
</reference>
<protein>
    <recommendedName>
        <fullName evidence="3">Tubby C-terminal domain-containing protein</fullName>
    </recommendedName>
</protein>
<reference evidence="2" key="2">
    <citation type="submission" date="2009-11" db="EMBL/GenBank/DDBJ databases">
        <title>The Genome Sequence of Allomyces macrogynus strain ATCC 38327.</title>
        <authorList>
            <consortium name="The Broad Institute Genome Sequencing Platform"/>
            <person name="Russ C."/>
            <person name="Cuomo C."/>
            <person name="Shea T."/>
            <person name="Young S.K."/>
            <person name="Zeng Q."/>
            <person name="Koehrsen M."/>
            <person name="Haas B."/>
            <person name="Borodovsky M."/>
            <person name="Guigo R."/>
            <person name="Alvarado L."/>
            <person name="Berlin A."/>
            <person name="Borenstein D."/>
            <person name="Chen Z."/>
            <person name="Engels R."/>
            <person name="Freedman E."/>
            <person name="Gellesch M."/>
            <person name="Goldberg J."/>
            <person name="Griggs A."/>
            <person name="Gujja S."/>
            <person name="Heiman D."/>
            <person name="Hepburn T."/>
            <person name="Howarth C."/>
            <person name="Jen D."/>
            <person name="Larson L."/>
            <person name="Lewis B."/>
            <person name="Mehta T."/>
            <person name="Park D."/>
            <person name="Pearson M."/>
            <person name="Roberts A."/>
            <person name="Saif S."/>
            <person name="Shenoy N."/>
            <person name="Sisk P."/>
            <person name="Stolte C."/>
            <person name="Sykes S."/>
            <person name="Walk T."/>
            <person name="White J."/>
            <person name="Yandava C."/>
            <person name="Burger G."/>
            <person name="Gray M.W."/>
            <person name="Holland P.W.H."/>
            <person name="King N."/>
            <person name="Lang F.B.F."/>
            <person name="Roger A.J."/>
            <person name="Ruiz-Trillo I."/>
            <person name="Lander E."/>
            <person name="Nusbaum C."/>
        </authorList>
    </citation>
    <scope>NUCLEOTIDE SEQUENCE [LARGE SCALE GENOMIC DNA]</scope>
    <source>
        <strain evidence="2">ATCC 38327</strain>
    </source>
</reference>